<dbReference type="PANTHER" id="PTHR43366">
    <property type="entry name" value="PYRUVATE SYNTHASE SUBUNIT PORC"/>
    <property type="match status" value="1"/>
</dbReference>
<evidence type="ECO:0000313" key="4">
    <source>
        <dbReference type="Proteomes" id="UP000257323"/>
    </source>
</evidence>
<dbReference type="SUPFAM" id="SSF53323">
    <property type="entry name" value="Pyruvate-ferredoxin oxidoreductase, PFOR, domain III"/>
    <property type="match status" value="1"/>
</dbReference>
<evidence type="ECO:0000256" key="1">
    <source>
        <dbReference type="ARBA" id="ARBA00023002"/>
    </source>
</evidence>
<dbReference type="NCBIfam" id="TIGR02175">
    <property type="entry name" value="PorC_KorC"/>
    <property type="match status" value="1"/>
</dbReference>
<dbReference type="InterPro" id="IPR002869">
    <property type="entry name" value="Pyrv_flavodox_OxRed_cen"/>
</dbReference>
<dbReference type="PANTHER" id="PTHR43366:SF1">
    <property type="entry name" value="PYRUVATE SYNTHASE SUBUNIT PORC"/>
    <property type="match status" value="1"/>
</dbReference>
<accession>A0A3E2BP80</accession>
<evidence type="ECO:0000259" key="2">
    <source>
        <dbReference type="Pfam" id="PF01558"/>
    </source>
</evidence>
<dbReference type="GO" id="GO:0016625">
    <property type="term" value="F:oxidoreductase activity, acting on the aldehyde or oxo group of donors, iron-sulfur protein as acceptor"/>
    <property type="evidence" value="ECO:0007669"/>
    <property type="project" value="InterPro"/>
</dbReference>
<feature type="domain" description="Pyruvate/ketoisovalerate oxidoreductase catalytic" evidence="2">
    <location>
        <begin position="10"/>
        <end position="178"/>
    </location>
</feature>
<dbReference type="Proteomes" id="UP000257323">
    <property type="component" value="Unassembled WGS sequence"/>
</dbReference>
<proteinExistence type="predicted"/>
<dbReference type="InterPro" id="IPR011894">
    <property type="entry name" value="PorC_KorC"/>
</dbReference>
<name>A0A3E2BP80_9BACT</name>
<gene>
    <name evidence="3" type="ORF">OP8BY_1706</name>
</gene>
<keyword evidence="3" id="KW-0670">Pyruvate</keyword>
<keyword evidence="1" id="KW-0560">Oxidoreductase</keyword>
<protein>
    <submittedName>
        <fullName evidence="3">Pyruvate:ferredoxin oxidoreductase, gamma subunit</fullName>
    </submittedName>
</protein>
<dbReference type="InterPro" id="IPR019752">
    <property type="entry name" value="Pyrv/ketoisovalerate_OxRed_cat"/>
</dbReference>
<dbReference type="Gene3D" id="3.40.920.10">
    <property type="entry name" value="Pyruvate-ferredoxin oxidoreductase, PFOR, domain III"/>
    <property type="match status" value="1"/>
</dbReference>
<dbReference type="InterPro" id="IPR051626">
    <property type="entry name" value="Oxidoreductase_gamma_subunit"/>
</dbReference>
<dbReference type="EMBL" id="QUAH01000003">
    <property type="protein sequence ID" value="RFT16528.1"/>
    <property type="molecule type" value="Genomic_DNA"/>
</dbReference>
<dbReference type="Pfam" id="PF01558">
    <property type="entry name" value="POR"/>
    <property type="match status" value="1"/>
</dbReference>
<evidence type="ECO:0000313" key="3">
    <source>
        <dbReference type="EMBL" id="RFT16528.1"/>
    </source>
</evidence>
<sequence>MIEIRFHGRGGQGTVVASKILADALAKEGNYVQAYPEFGVERRGAPVFAFIRIDNKPIYDKSKIYNPDHVVVVDPTLVEAIDVTEGLKDGGYIIINSNNPPEHFKFPPKFKVFTIDATEIAVKHRLGTLAAPIVNTAITGAVVKILNLTKLESLVEAIREGIPIKPEDNVKAAIEAYERA</sequence>
<reference evidence="3 4" key="1">
    <citation type="submission" date="2018-08" db="EMBL/GenBank/DDBJ databases">
        <title>Genome analysis of the thermophilic bacterium of the candidate phylum Aminicenantes from deep subsurface aquifer revealed its physiology and ecological role.</title>
        <authorList>
            <person name="Kadnikov V.V."/>
            <person name="Mardanov A.V."/>
            <person name="Beletsky A.V."/>
            <person name="Karnachuk O.V."/>
            <person name="Ravin N.V."/>
        </authorList>
    </citation>
    <scope>NUCLEOTIDE SEQUENCE [LARGE SCALE GENOMIC DNA]</scope>
    <source>
        <strain evidence="3">BY38</strain>
    </source>
</reference>
<organism evidence="3 4">
    <name type="scientific">Candidatus Saccharicenans subterraneus</name>
    <dbReference type="NCBI Taxonomy" id="2508984"/>
    <lineage>
        <taxon>Bacteria</taxon>
        <taxon>Candidatus Aminicenantota</taxon>
        <taxon>Candidatus Aminicenantia</taxon>
        <taxon>Candidatus Aminicenantales</taxon>
        <taxon>Candidatus Saccharicenantaceae</taxon>
        <taxon>Candidatus Saccharicenans</taxon>
    </lineage>
</organism>
<comment type="caution">
    <text evidence="3">The sequence shown here is derived from an EMBL/GenBank/DDBJ whole genome shotgun (WGS) entry which is preliminary data.</text>
</comment>
<dbReference type="AlphaFoldDB" id="A0A3E2BP80"/>